<feature type="chain" id="PRO_5017998238" evidence="1">
    <location>
        <begin position="24"/>
        <end position="74"/>
    </location>
</feature>
<dbReference type="EMBL" id="ML120391">
    <property type="protein sequence ID" value="RPA98985.1"/>
    <property type="molecule type" value="Genomic_DNA"/>
</dbReference>
<dbReference type="AlphaFoldDB" id="A0A3N4JL67"/>
<keyword evidence="3" id="KW-1185">Reference proteome</keyword>
<name>A0A3N4JL67_9PEZI</name>
<organism evidence="2 3">
    <name type="scientific">Choiromyces venosus 120613-1</name>
    <dbReference type="NCBI Taxonomy" id="1336337"/>
    <lineage>
        <taxon>Eukaryota</taxon>
        <taxon>Fungi</taxon>
        <taxon>Dikarya</taxon>
        <taxon>Ascomycota</taxon>
        <taxon>Pezizomycotina</taxon>
        <taxon>Pezizomycetes</taxon>
        <taxon>Pezizales</taxon>
        <taxon>Tuberaceae</taxon>
        <taxon>Choiromyces</taxon>
    </lineage>
</organism>
<dbReference type="Proteomes" id="UP000276215">
    <property type="component" value="Unassembled WGS sequence"/>
</dbReference>
<accession>A0A3N4JL67</accession>
<proteinExistence type="predicted"/>
<gene>
    <name evidence="2" type="ORF">L873DRAFT_980213</name>
</gene>
<reference evidence="2 3" key="1">
    <citation type="journal article" date="2018" name="Nat. Ecol. Evol.">
        <title>Pezizomycetes genomes reveal the molecular basis of ectomycorrhizal truffle lifestyle.</title>
        <authorList>
            <person name="Murat C."/>
            <person name="Payen T."/>
            <person name="Noel B."/>
            <person name="Kuo A."/>
            <person name="Morin E."/>
            <person name="Chen J."/>
            <person name="Kohler A."/>
            <person name="Krizsan K."/>
            <person name="Balestrini R."/>
            <person name="Da Silva C."/>
            <person name="Montanini B."/>
            <person name="Hainaut M."/>
            <person name="Levati E."/>
            <person name="Barry K.W."/>
            <person name="Belfiori B."/>
            <person name="Cichocki N."/>
            <person name="Clum A."/>
            <person name="Dockter R.B."/>
            <person name="Fauchery L."/>
            <person name="Guy J."/>
            <person name="Iotti M."/>
            <person name="Le Tacon F."/>
            <person name="Lindquist E.A."/>
            <person name="Lipzen A."/>
            <person name="Malagnac F."/>
            <person name="Mello A."/>
            <person name="Molinier V."/>
            <person name="Miyauchi S."/>
            <person name="Poulain J."/>
            <person name="Riccioni C."/>
            <person name="Rubini A."/>
            <person name="Sitrit Y."/>
            <person name="Splivallo R."/>
            <person name="Traeger S."/>
            <person name="Wang M."/>
            <person name="Zifcakova L."/>
            <person name="Wipf D."/>
            <person name="Zambonelli A."/>
            <person name="Paolocci F."/>
            <person name="Nowrousian M."/>
            <person name="Ottonello S."/>
            <person name="Baldrian P."/>
            <person name="Spatafora J.W."/>
            <person name="Henrissat B."/>
            <person name="Nagy L.G."/>
            <person name="Aury J.M."/>
            <person name="Wincker P."/>
            <person name="Grigoriev I.V."/>
            <person name="Bonfante P."/>
            <person name="Martin F.M."/>
        </authorList>
    </citation>
    <scope>NUCLEOTIDE SEQUENCE [LARGE SCALE GENOMIC DNA]</scope>
    <source>
        <strain evidence="2 3">120613-1</strain>
    </source>
</reference>
<keyword evidence="1" id="KW-0732">Signal</keyword>
<feature type="signal peptide" evidence="1">
    <location>
        <begin position="1"/>
        <end position="23"/>
    </location>
</feature>
<sequence length="74" mass="8547">MYIDCGRVIVCLLVCSLAYVAYEDRPIYGAYPHTLLRKNKGDEEREETTREFGIKGSYRKIAGKIIGRQWESCI</sequence>
<evidence type="ECO:0000256" key="1">
    <source>
        <dbReference type="SAM" id="SignalP"/>
    </source>
</evidence>
<evidence type="ECO:0000313" key="3">
    <source>
        <dbReference type="Proteomes" id="UP000276215"/>
    </source>
</evidence>
<evidence type="ECO:0000313" key="2">
    <source>
        <dbReference type="EMBL" id="RPA98985.1"/>
    </source>
</evidence>
<protein>
    <submittedName>
        <fullName evidence="2">Uncharacterized protein</fullName>
    </submittedName>
</protein>